<sequence length="142" mass="14974">MLNGFKEFIMKGNVLDLAVAVIIGAAFGQIVNALVESVLMPAISGVVGSPNFDNFALVTFNGNDIKFGVLLTAIVNFLLIAAAVYFAIVLPMNKMIEARNRRLGIDPSEEEADPNTLLLTEIRDALVAGKGGPVDGPGSKTL</sequence>
<protein>
    <recommendedName>
        <fullName evidence="10">Large-conductance mechanosensitive channel</fullName>
    </recommendedName>
</protein>
<reference evidence="11 12" key="1">
    <citation type="journal article" date="2019" name="Int. J. Syst. Evol. Microbiol.">
        <title>The Global Catalogue of Microorganisms (GCM) 10K type strain sequencing project: providing services to taxonomists for standard genome sequencing and annotation.</title>
        <authorList>
            <consortium name="The Broad Institute Genomics Platform"/>
            <consortium name="The Broad Institute Genome Sequencing Center for Infectious Disease"/>
            <person name="Wu L."/>
            <person name="Ma J."/>
        </authorList>
    </citation>
    <scope>NUCLEOTIDE SEQUENCE [LARGE SCALE GENOMIC DNA]</scope>
    <source>
        <strain evidence="11 12">JCM 15914</strain>
    </source>
</reference>
<evidence type="ECO:0000256" key="5">
    <source>
        <dbReference type="ARBA" id="ARBA00022692"/>
    </source>
</evidence>
<organism evidence="11 12">
    <name type="scientific">Kocuria atrinae</name>
    <dbReference type="NCBI Taxonomy" id="592377"/>
    <lineage>
        <taxon>Bacteria</taxon>
        <taxon>Bacillati</taxon>
        <taxon>Actinomycetota</taxon>
        <taxon>Actinomycetes</taxon>
        <taxon>Micrococcales</taxon>
        <taxon>Micrococcaceae</taxon>
        <taxon>Kocuria</taxon>
    </lineage>
</organism>
<dbReference type="Pfam" id="PF01741">
    <property type="entry name" value="MscL"/>
    <property type="match status" value="1"/>
</dbReference>
<dbReference type="SUPFAM" id="SSF81330">
    <property type="entry name" value="Gated mechanosensitive channel"/>
    <property type="match status" value="1"/>
</dbReference>
<evidence type="ECO:0000256" key="10">
    <source>
        <dbReference type="HAMAP-Rule" id="MF_00115"/>
    </source>
</evidence>
<dbReference type="HAMAP" id="MF_00115">
    <property type="entry name" value="MscL"/>
    <property type="match status" value="1"/>
</dbReference>
<evidence type="ECO:0000256" key="7">
    <source>
        <dbReference type="ARBA" id="ARBA00023065"/>
    </source>
</evidence>
<dbReference type="InterPro" id="IPR019823">
    <property type="entry name" value="Mechanosensitive_channel_CS"/>
</dbReference>
<keyword evidence="12" id="KW-1185">Reference proteome</keyword>
<dbReference type="InterPro" id="IPR001185">
    <property type="entry name" value="MS_channel"/>
</dbReference>
<dbReference type="NCBIfam" id="TIGR00220">
    <property type="entry name" value="mscL"/>
    <property type="match status" value="1"/>
</dbReference>
<dbReference type="PRINTS" id="PR01264">
    <property type="entry name" value="MECHCHANNEL"/>
</dbReference>
<dbReference type="PANTHER" id="PTHR30266:SF2">
    <property type="entry name" value="LARGE-CONDUCTANCE MECHANOSENSITIVE CHANNEL"/>
    <property type="match status" value="1"/>
</dbReference>
<keyword evidence="6 10" id="KW-1133">Transmembrane helix</keyword>
<accession>A0ABN2XH49</accession>
<keyword evidence="8 10" id="KW-0472">Membrane</keyword>
<gene>
    <name evidence="10 11" type="primary">mscL</name>
    <name evidence="11" type="ORF">GCM10009824_05110</name>
</gene>
<feature type="transmembrane region" description="Helical" evidence="10">
    <location>
        <begin position="12"/>
        <end position="31"/>
    </location>
</feature>
<dbReference type="Gene3D" id="1.10.1200.120">
    <property type="entry name" value="Large-conductance mechanosensitive channel, MscL, domain 1"/>
    <property type="match status" value="1"/>
</dbReference>
<dbReference type="Proteomes" id="UP001500166">
    <property type="component" value="Unassembled WGS sequence"/>
</dbReference>
<evidence type="ECO:0000256" key="3">
    <source>
        <dbReference type="ARBA" id="ARBA00022448"/>
    </source>
</evidence>
<evidence type="ECO:0000256" key="2">
    <source>
        <dbReference type="ARBA" id="ARBA00007254"/>
    </source>
</evidence>
<comment type="subunit">
    <text evidence="10">Homopentamer.</text>
</comment>
<dbReference type="InterPro" id="IPR036019">
    <property type="entry name" value="MscL_channel"/>
</dbReference>
<evidence type="ECO:0000313" key="12">
    <source>
        <dbReference type="Proteomes" id="UP001500166"/>
    </source>
</evidence>
<evidence type="ECO:0000256" key="6">
    <source>
        <dbReference type="ARBA" id="ARBA00022989"/>
    </source>
</evidence>
<evidence type="ECO:0000256" key="8">
    <source>
        <dbReference type="ARBA" id="ARBA00023136"/>
    </source>
</evidence>
<dbReference type="PANTHER" id="PTHR30266">
    <property type="entry name" value="MECHANOSENSITIVE CHANNEL MSCL"/>
    <property type="match status" value="1"/>
</dbReference>
<name>A0ABN2XH49_9MICC</name>
<evidence type="ECO:0000313" key="11">
    <source>
        <dbReference type="EMBL" id="GAA2110471.1"/>
    </source>
</evidence>
<proteinExistence type="inferred from homology"/>
<dbReference type="EMBL" id="BAAAQA010000003">
    <property type="protein sequence ID" value="GAA2110471.1"/>
    <property type="molecule type" value="Genomic_DNA"/>
</dbReference>
<keyword evidence="4 10" id="KW-1003">Cell membrane</keyword>
<evidence type="ECO:0000256" key="9">
    <source>
        <dbReference type="ARBA" id="ARBA00023303"/>
    </source>
</evidence>
<comment type="caution">
    <text evidence="11">The sequence shown here is derived from an EMBL/GenBank/DDBJ whole genome shotgun (WGS) entry which is preliminary data.</text>
</comment>
<keyword evidence="3 10" id="KW-0813">Transport</keyword>
<dbReference type="RefSeq" id="WP_344223499.1">
    <property type="nucleotide sequence ID" value="NZ_BAAAQA010000003.1"/>
</dbReference>
<feature type="transmembrane region" description="Helical" evidence="10">
    <location>
        <begin position="67"/>
        <end position="92"/>
    </location>
</feature>
<comment type="similarity">
    <text evidence="2 10">Belongs to the MscL family.</text>
</comment>
<keyword evidence="9 10" id="KW-0407">Ion channel</keyword>
<comment type="function">
    <text evidence="10">Channel that opens in response to stretch forces in the membrane lipid bilayer. May participate in the regulation of osmotic pressure changes within the cell.</text>
</comment>
<dbReference type="InterPro" id="IPR037673">
    <property type="entry name" value="MSC/AndL"/>
</dbReference>
<comment type="subcellular location">
    <subcellularLocation>
        <location evidence="1 10">Cell membrane</location>
        <topology evidence="1 10">Multi-pass membrane protein</topology>
    </subcellularLocation>
</comment>
<keyword evidence="7 10" id="KW-0406">Ion transport</keyword>
<evidence type="ECO:0000256" key="1">
    <source>
        <dbReference type="ARBA" id="ARBA00004651"/>
    </source>
</evidence>
<evidence type="ECO:0000256" key="4">
    <source>
        <dbReference type="ARBA" id="ARBA00022475"/>
    </source>
</evidence>
<dbReference type="PROSITE" id="PS01327">
    <property type="entry name" value="MSCL"/>
    <property type="match status" value="1"/>
</dbReference>
<keyword evidence="5 10" id="KW-0812">Transmembrane</keyword>